<feature type="compositionally biased region" description="Basic and acidic residues" evidence="31">
    <location>
        <begin position="987"/>
        <end position="999"/>
    </location>
</feature>
<evidence type="ECO:0000256" key="5">
    <source>
        <dbReference type="ARBA" id="ARBA00016932"/>
    </source>
</evidence>
<feature type="compositionally biased region" description="Basic and acidic residues" evidence="31">
    <location>
        <begin position="1239"/>
        <end position="1253"/>
    </location>
</feature>
<evidence type="ECO:0000256" key="8">
    <source>
        <dbReference type="ARBA" id="ARBA00022499"/>
    </source>
</evidence>
<dbReference type="InterPro" id="IPR000330">
    <property type="entry name" value="SNF2_N"/>
</dbReference>
<dbReference type="PROSITE" id="PS51533">
    <property type="entry name" value="ADD"/>
    <property type="match status" value="1"/>
</dbReference>
<feature type="compositionally biased region" description="Acidic residues" evidence="31">
    <location>
        <begin position="1380"/>
        <end position="1396"/>
    </location>
</feature>
<feature type="compositionally biased region" description="Low complexity" evidence="31">
    <location>
        <begin position="38"/>
        <end position="52"/>
    </location>
</feature>
<feature type="compositionally biased region" description="Basic and acidic residues" evidence="31">
    <location>
        <begin position="692"/>
        <end position="702"/>
    </location>
</feature>
<dbReference type="GO" id="GO:0003678">
    <property type="term" value="F:DNA helicase activity"/>
    <property type="evidence" value="ECO:0007669"/>
    <property type="project" value="UniProtKB-EC"/>
</dbReference>
<proteinExistence type="inferred from homology"/>
<dbReference type="GO" id="GO:0033044">
    <property type="term" value="P:regulation of chromosome organization"/>
    <property type="evidence" value="ECO:0007669"/>
    <property type="project" value="UniProtKB-ARBA"/>
</dbReference>
<evidence type="ECO:0000256" key="17">
    <source>
        <dbReference type="ARBA" id="ARBA00022840"/>
    </source>
</evidence>
<evidence type="ECO:0000256" key="4">
    <source>
        <dbReference type="ARBA" id="ARBA00012551"/>
    </source>
</evidence>
<dbReference type="InterPro" id="IPR041430">
    <property type="entry name" value="ADD_ATRX"/>
</dbReference>
<evidence type="ECO:0000313" key="35">
    <source>
        <dbReference type="EMBL" id="KAB0344435.1"/>
    </source>
</evidence>
<feature type="region of interest" description="Disordered" evidence="31">
    <location>
        <begin position="432"/>
        <end position="487"/>
    </location>
</feature>
<feature type="compositionally biased region" description="Low complexity" evidence="31">
    <location>
        <begin position="1111"/>
        <end position="1127"/>
    </location>
</feature>
<feature type="compositionally biased region" description="Basic and acidic residues" evidence="31">
    <location>
        <begin position="890"/>
        <end position="901"/>
    </location>
</feature>
<dbReference type="GO" id="GO:0031509">
    <property type="term" value="P:subtelomeric heterochromatin formation"/>
    <property type="evidence" value="ECO:0007669"/>
    <property type="project" value="UniProtKB-ARBA"/>
</dbReference>
<evidence type="ECO:0000313" key="36">
    <source>
        <dbReference type="Proteomes" id="UP000326458"/>
    </source>
</evidence>
<dbReference type="InterPro" id="IPR049730">
    <property type="entry name" value="SNF2/RAD54-like_C"/>
</dbReference>
<dbReference type="GO" id="GO:0005524">
    <property type="term" value="F:ATP binding"/>
    <property type="evidence" value="ECO:0007669"/>
    <property type="project" value="UniProtKB-KW"/>
</dbReference>
<evidence type="ECO:0000256" key="6">
    <source>
        <dbReference type="ARBA" id="ARBA00022454"/>
    </source>
</evidence>
<feature type="compositionally biased region" description="Basic residues" evidence="31">
    <location>
        <begin position="1814"/>
        <end position="1824"/>
    </location>
</feature>
<comment type="similarity">
    <text evidence="3">Belongs to the SNF2/RAD54 helicase family.</text>
</comment>
<keyword evidence="20" id="KW-0779">Telomere</keyword>
<feature type="compositionally biased region" description="Pro residues" evidence="31">
    <location>
        <begin position="2212"/>
        <end position="2223"/>
    </location>
</feature>
<evidence type="ECO:0000256" key="27">
    <source>
        <dbReference type="ARBA" id="ARBA00043074"/>
    </source>
</evidence>
<evidence type="ECO:0000256" key="11">
    <source>
        <dbReference type="ARBA" id="ARBA00022741"/>
    </source>
</evidence>
<feature type="region of interest" description="Disordered" evidence="31">
    <location>
        <begin position="283"/>
        <end position="304"/>
    </location>
</feature>
<dbReference type="Gene3D" id="3.30.40.10">
    <property type="entry name" value="Zinc/RING finger domain, C3HC4 (zinc finger)"/>
    <property type="match status" value="1"/>
</dbReference>
<keyword evidence="7" id="KW-0488">Methylation</keyword>
<feature type="region of interest" description="Disordered" evidence="31">
    <location>
        <begin position="2206"/>
        <end position="2236"/>
    </location>
</feature>
<dbReference type="SUPFAM" id="SSF52540">
    <property type="entry name" value="P-loop containing nucleoside triphosphate hydrolases"/>
    <property type="match status" value="2"/>
</dbReference>
<dbReference type="InterPro" id="IPR013083">
    <property type="entry name" value="Znf_RING/FYVE/PHD"/>
</dbReference>
<feature type="domain" description="PHD-type" evidence="34">
    <location>
        <begin position="133"/>
        <end position="270"/>
    </location>
</feature>
<keyword evidence="36" id="KW-1185">Reference proteome</keyword>
<comment type="caution">
    <text evidence="35">The sequence shown here is derived from an EMBL/GenBank/DDBJ whole genome shotgun (WGS) entry which is preliminary data.</text>
</comment>
<evidence type="ECO:0000256" key="24">
    <source>
        <dbReference type="ARBA" id="ARBA00023204"/>
    </source>
</evidence>
<feature type="region of interest" description="Disordered" evidence="31">
    <location>
        <begin position="1800"/>
        <end position="1836"/>
    </location>
</feature>
<feature type="compositionally biased region" description="Acidic residues" evidence="31">
    <location>
        <begin position="1258"/>
        <end position="1268"/>
    </location>
</feature>
<evidence type="ECO:0000256" key="18">
    <source>
        <dbReference type="ARBA" id="ARBA00022843"/>
    </source>
</evidence>
<comment type="subunit">
    <text evidence="28">Interacts with DAXX to form the chromatin remodeling complex ATRX:DAXX. Probably binds EZH2. Binds annexin V in a calcium and phosphatidylcholine/phosphatidylserine-dependent manner. Interacts directly with CBX5 via the PxVxL motif. Interacts with RAD50, MRE11 and NBN; indicative for an association with the MRN complex. Interacts with histone MACROH2A1. Interacts with histone H3 peptides methylated at 'Lys-10' with preferences H3K9me3 &gt; H3K9me2 &gt; H3K9me1. Interacts with histone H3 peptides unmethylated at 'Lys-5' (H3K4me0). Interacts with MECP2, SMC1 and SMC3. Interacts with SETDB1, TRIM28 and ZNF274.</text>
</comment>
<feature type="domain" description="Helicase C-terminal" evidence="33">
    <location>
        <begin position="1861"/>
        <end position="2041"/>
    </location>
</feature>
<dbReference type="GO" id="GO:0010564">
    <property type="term" value="P:regulation of cell cycle process"/>
    <property type="evidence" value="ECO:0007669"/>
    <property type="project" value="UniProtKB-ARBA"/>
</dbReference>
<dbReference type="GO" id="GO:0045944">
    <property type="term" value="P:positive regulation of transcription by RNA polymerase II"/>
    <property type="evidence" value="ECO:0007669"/>
    <property type="project" value="UniProtKB-ARBA"/>
</dbReference>
<accession>A0A5N3V5V8</accession>
<dbReference type="InterPro" id="IPR025766">
    <property type="entry name" value="ADD"/>
</dbReference>
<evidence type="ECO:0000256" key="15">
    <source>
        <dbReference type="ARBA" id="ARBA00022806"/>
    </source>
</evidence>
<feature type="compositionally biased region" description="Basic and acidic residues" evidence="31">
    <location>
        <begin position="1064"/>
        <end position="1110"/>
    </location>
</feature>
<dbReference type="PANTHER" id="PTHR46357">
    <property type="entry name" value="TRANSCRIPTIONAL REGULATOR ATRX"/>
    <property type="match status" value="1"/>
</dbReference>
<keyword evidence="21" id="KW-0805">Transcription regulation</keyword>
<dbReference type="InterPro" id="IPR058901">
    <property type="entry name" value="ATRX_C"/>
</dbReference>
<evidence type="ECO:0000256" key="9">
    <source>
        <dbReference type="ARBA" id="ARBA00022553"/>
    </source>
</evidence>
<comment type="subcellular location">
    <subcellularLocation>
        <location evidence="2">Chromosome</location>
        <location evidence="2">Telomere</location>
    </subcellularLocation>
    <subcellularLocation>
        <location evidence="1">Nucleus</location>
        <location evidence="1">PML body</location>
    </subcellularLocation>
</comment>
<dbReference type="InterPro" id="IPR052131">
    <property type="entry name" value="ATRX_domain-containing"/>
</dbReference>
<keyword evidence="23" id="KW-0804">Transcription</keyword>
<feature type="domain" description="Helicase ATP-binding" evidence="32">
    <location>
        <begin position="1466"/>
        <end position="1653"/>
    </location>
</feature>
<dbReference type="SUPFAM" id="SSF57903">
    <property type="entry name" value="FYVE/PHD zinc finger"/>
    <property type="match status" value="1"/>
</dbReference>
<keyword evidence="13" id="KW-0863">Zinc-finger</keyword>
<dbReference type="GO" id="GO:0000781">
    <property type="term" value="C:chromosome, telomeric region"/>
    <property type="evidence" value="ECO:0007669"/>
    <property type="project" value="UniProtKB-SubCell"/>
</dbReference>
<gene>
    <name evidence="35" type="ORF">FD754_021361</name>
</gene>
<dbReference type="Pfam" id="PF26143">
    <property type="entry name" value="ATRX_C"/>
    <property type="match status" value="1"/>
</dbReference>
<feature type="compositionally biased region" description="Basic and acidic residues" evidence="31">
    <location>
        <begin position="432"/>
        <end position="447"/>
    </location>
</feature>
<evidence type="ECO:0000256" key="12">
    <source>
        <dbReference type="ARBA" id="ARBA00022763"/>
    </source>
</evidence>
<evidence type="ECO:0000256" key="22">
    <source>
        <dbReference type="ARBA" id="ARBA00023125"/>
    </source>
</evidence>
<dbReference type="EC" id="3.6.4.12" evidence="4"/>
<dbReference type="SMART" id="SM00487">
    <property type="entry name" value="DEXDc"/>
    <property type="match status" value="1"/>
</dbReference>
<organism evidence="35 36">
    <name type="scientific">Muntiacus muntjak</name>
    <name type="common">Barking deer</name>
    <name type="synonym">Indian muntjac</name>
    <dbReference type="NCBI Taxonomy" id="9888"/>
    <lineage>
        <taxon>Eukaryota</taxon>
        <taxon>Metazoa</taxon>
        <taxon>Chordata</taxon>
        <taxon>Craniata</taxon>
        <taxon>Vertebrata</taxon>
        <taxon>Euteleostomi</taxon>
        <taxon>Mammalia</taxon>
        <taxon>Eutheria</taxon>
        <taxon>Laurasiatheria</taxon>
        <taxon>Artiodactyla</taxon>
        <taxon>Ruminantia</taxon>
        <taxon>Pecora</taxon>
        <taxon>Cervidae</taxon>
        <taxon>Muntiacinae</taxon>
        <taxon>Muntiacus</taxon>
    </lineage>
</organism>
<dbReference type="GO" id="GO:0006281">
    <property type="term" value="P:DNA repair"/>
    <property type="evidence" value="ECO:0007669"/>
    <property type="project" value="UniProtKB-KW"/>
</dbReference>
<dbReference type="GO" id="GO:0031490">
    <property type="term" value="F:chromatin DNA binding"/>
    <property type="evidence" value="ECO:0007669"/>
    <property type="project" value="TreeGrafter"/>
</dbReference>
<dbReference type="Pfam" id="PF00271">
    <property type="entry name" value="Helicase_C"/>
    <property type="match status" value="1"/>
</dbReference>
<evidence type="ECO:0000259" key="32">
    <source>
        <dbReference type="PROSITE" id="PS51192"/>
    </source>
</evidence>
<dbReference type="Gene3D" id="3.40.50.300">
    <property type="entry name" value="P-loop containing nucleotide triphosphate hydrolases"/>
    <property type="match status" value="2"/>
</dbReference>
<evidence type="ECO:0000259" key="34">
    <source>
        <dbReference type="PROSITE" id="PS51533"/>
    </source>
</evidence>
<dbReference type="Pfam" id="PF00176">
    <property type="entry name" value="SNF2-rel_dom"/>
    <property type="match status" value="1"/>
</dbReference>
<keyword evidence="12" id="KW-0227">DNA damage</keyword>
<evidence type="ECO:0000256" key="19">
    <source>
        <dbReference type="ARBA" id="ARBA00022853"/>
    </source>
</evidence>
<keyword evidence="16" id="KW-0862">Zinc</keyword>
<evidence type="ECO:0000256" key="13">
    <source>
        <dbReference type="ARBA" id="ARBA00022771"/>
    </source>
</evidence>
<dbReference type="Gene3D" id="1.20.120.850">
    <property type="entry name" value="SWI2/SNF2 ATPases, N-terminal domain"/>
    <property type="match status" value="1"/>
</dbReference>
<dbReference type="GO" id="GO:0008270">
    <property type="term" value="F:zinc ion binding"/>
    <property type="evidence" value="ECO:0007669"/>
    <property type="project" value="UniProtKB-KW"/>
</dbReference>
<keyword evidence="8" id="KW-1017">Isopeptide bond</keyword>
<feature type="compositionally biased region" description="Basic and acidic residues" evidence="31">
    <location>
        <begin position="602"/>
        <end position="613"/>
    </location>
</feature>
<evidence type="ECO:0000256" key="1">
    <source>
        <dbReference type="ARBA" id="ARBA00004322"/>
    </source>
</evidence>
<feature type="compositionally biased region" description="Basic residues" evidence="31">
    <location>
        <begin position="1305"/>
        <end position="1316"/>
    </location>
</feature>
<evidence type="ECO:0000256" key="3">
    <source>
        <dbReference type="ARBA" id="ARBA00007025"/>
    </source>
</evidence>
<keyword evidence="24" id="KW-0234">DNA repair</keyword>
<dbReference type="FunFam" id="3.40.50.300:FF:000377">
    <property type="entry name" value="transcriptional regulator ATRX isoform X1"/>
    <property type="match status" value="1"/>
</dbReference>
<keyword evidence="22" id="KW-0238">DNA-binding</keyword>
<evidence type="ECO:0000259" key="33">
    <source>
        <dbReference type="PROSITE" id="PS51194"/>
    </source>
</evidence>
<evidence type="ECO:0000256" key="7">
    <source>
        <dbReference type="ARBA" id="ARBA00022481"/>
    </source>
</evidence>
<dbReference type="GO" id="GO:0042393">
    <property type="term" value="F:histone binding"/>
    <property type="evidence" value="ECO:0007669"/>
    <property type="project" value="UniProtKB-ARBA"/>
</dbReference>
<dbReference type="GO" id="GO:0016605">
    <property type="term" value="C:PML body"/>
    <property type="evidence" value="ECO:0007669"/>
    <property type="project" value="UniProtKB-SubCell"/>
</dbReference>
<evidence type="ECO:0000256" key="10">
    <source>
        <dbReference type="ARBA" id="ARBA00022723"/>
    </source>
</evidence>
<evidence type="ECO:0000256" key="29">
    <source>
        <dbReference type="ARBA" id="ARBA00047995"/>
    </source>
</evidence>
<feature type="compositionally biased region" description="Basic and acidic residues" evidence="31">
    <location>
        <begin position="1269"/>
        <end position="1288"/>
    </location>
</feature>
<dbReference type="Pfam" id="PF17981">
    <property type="entry name" value="ADD_ATRX"/>
    <property type="match status" value="1"/>
</dbReference>
<keyword evidence="17" id="KW-0067">ATP-binding</keyword>
<feature type="compositionally biased region" description="Basic and acidic residues" evidence="31">
    <location>
        <begin position="1027"/>
        <end position="1053"/>
    </location>
</feature>
<evidence type="ECO:0000256" key="14">
    <source>
        <dbReference type="ARBA" id="ARBA00022801"/>
    </source>
</evidence>
<dbReference type="CDD" id="cd18793">
    <property type="entry name" value="SF2_C_SNF"/>
    <property type="match status" value="1"/>
</dbReference>
<feature type="compositionally biased region" description="Basic and acidic residues" evidence="31">
    <location>
        <begin position="455"/>
        <end position="476"/>
    </location>
</feature>
<evidence type="ECO:0000256" key="20">
    <source>
        <dbReference type="ARBA" id="ARBA00022895"/>
    </source>
</evidence>
<dbReference type="Proteomes" id="UP000326458">
    <property type="component" value="Unassembled WGS sequence"/>
</dbReference>
<reference evidence="35 36" key="1">
    <citation type="submission" date="2019-06" db="EMBL/GenBank/DDBJ databases">
        <title>Discovery of a novel chromosome fission-fusion reversal in muntjac.</title>
        <authorList>
            <person name="Mudd A.B."/>
            <person name="Bredeson J.V."/>
            <person name="Baum R."/>
            <person name="Hockemeyer D."/>
            <person name="Rokhsar D.S."/>
        </authorList>
    </citation>
    <scope>NUCLEOTIDE SEQUENCE [LARGE SCALE GENOMIC DNA]</scope>
    <source>
        <strain evidence="35">UTSW_UCB_Mm</strain>
        <tissue evidence="35">Fibroblast cell line</tissue>
    </source>
</reference>
<feature type="compositionally biased region" description="Basic and acidic residues" evidence="31">
    <location>
        <begin position="1324"/>
        <end position="1339"/>
    </location>
</feature>
<feature type="compositionally biased region" description="Acidic residues" evidence="31">
    <location>
        <begin position="67"/>
        <end position="82"/>
    </location>
</feature>
<dbReference type="GO" id="GO:0016787">
    <property type="term" value="F:hydrolase activity"/>
    <property type="evidence" value="ECO:0007669"/>
    <property type="project" value="UniProtKB-KW"/>
</dbReference>
<sequence length="2236" mass="253517">MVESKLNTLVQKLHDFLAHSSEESEETSSPPRLVMNQSTASSAEKSKSSGSSRSKRKPSIVTKYVESDDEKPLDETVNEDASNENSENDITMQSLPKGTVIVQPEPVLNEDKDDFKGPEFRSRSKMKTENLKKRGEDGLHGIVSCTACGQQVNHFQKDSIYRHPSLQVLICKNCFKYYMSDDISRDSDGMDEQCRWCAEGGNLICCDFCHNAFCKKCILRNLGRKELSTIMDENNQWYCYICHPEPLLDLVTACNSVFENLEQLLQQNKKKIKVDNEKSSKVYDHAPRFSPKKNSPNCNGEEKKLDDSYSGSVTYSYSALIVPKDMIKKTKKLIETTANMNSSYVKFLKQATDNSEVNSATKLRQLKAFKSVLADIKKAHLALEEDLSSEIQALDAVNKEKNTKEHKVIDAKSETKVRKGEKPCVLERKDISKSEGKLSRKQVDSEHVGQSVAVEEQRAHKNASTEHKKSDKKEPQYEPTNTSEDLDMDIVSVPSSVPEDIFENLETAMEVQSSADYQGDGNSGTEQELETSVKLNITSKDNRGGIKSKTTAKVTKELYVKLTPVSLSISPIKGADCQEVPQDKDSYKSSCLNPKPENCELGQEKNDNEHLAKSEVPLLSEESDLRRSPRVKTTPLRRQTENNRTTSNSDEENNETVKEQQKLSVPMRKKDKRNSSDSAIDNPKPNKLPKSKQSEIVDHISDSDEMLAILKDVPSMSHSSSDTDINEPHTNNEKTFYSKIQRGKDDKRKRKRKSSTSGSDFDIKKGKSVKKAIISKKKRQNQSESSNYDSELEKEIKSMSKIGTARTTKKRVPNKDYDSSEDEKHSKKGMDDQGHKSLRTAQEGSSDDAERKQERENFSSAEGTVDKDKTIMELRDHLSKKQQPNVSSESADKLCSGKEESFNSPEDEMVAESKGKSKHQRTRMCKKILGGLCDVAEKFSEKEQSDESSEDDNEQSKKAIEGKEKKTADLNKKVIKMEQEYESSSDSTEKLPEGEEICHFPKSIKQNKSSADGEKKCKKIKDKASKKKGELSDNSEKLPGKREGCDSSEDKRSKNGTSSREKKRFNLPEKSSRKRQDCSSSDTEKYSMKEDGCDFSDKRPKRIELRERRNLNSNRNSKEVQSGSSSSDVEESSEDNKNLKKQRASAKKKAGSMKEKMRNSLRTSTKRKQADITSSSSSDIGDDDQKSVGEGSSDEQKIKPVTENLVLSSHTGFCQSSGDEALSKSVPVTVDDDDDDNDPENRIAKKMLLEEIKANLSSDEDGSSDESEEGKKRTGKHNEENLGDEELKNQANSESDSDSEESKKPRYRHRLLRHKLTLSDGESGEEKKMKPKEHKEAKGRSRRKVSSEDSEDSDFQESGVSEEVSESEDEQRPRTSNSEEDKEEDEEDDEEEDENDDSKSPGKGRKKIRKILKDDKLRTETQNALKEEEERRKRIAEREREREKLRELSFLGVQFMWDCCCESVKKTKKSPGSGCILAHCMGLGKTLQVVSFLHTVLLCDKLDFSTALVVCPLNTALNWMNEFEKWQEGLKDDEKLEVSELATVKRPQERSYMLQRWQEDGGVMIIGYEMYRNLAQGRNVKSRKLKEIFNKALVDPGPDFVVCDEGHILKNEASAVSKAMNSIRSRRRIILTGTPLQNNLIEYHCMVNFIKENLLGSIKEFRNRFINPIQNGQCADSTMVDVRVMKKRAHILYEMLAGCVQRKDYTALTKFLPPKHEYVLAVRMTPIQCKLYQYYLDHLTGVGNSSEGGRGKAGAKLFQDFQMLSRIWTHPWCLQLDYISKENKGYFDEDSMDEFIASDSDETSMSLSSDDYTKKKKAKGKKGKKDSSSSGSGSDNDVEVIKVWNSRSRGGGEGNVDETGNNPSVSLKLEESDLVFSQSLISLDLIEDFLELASREKTEDKDKPLIYKGEGKWLRNIDYYRLDGSTTAQSRKKWAEEFNDETNVRGRLFIISTKAGSLGINLVAANRVIIFDASWNPSYDIQSIFRVYRFGQTKPVYVYRFLAQGTMEDKIYDRQVTKQSLSFRVVDQQQVERHFTMNELTELYTFEPDLLDDPNSEKKKKRDTPMLPKDLINQGREKVVEATNSVTAVRIQPLEDIISAVWKENMNLSEAQVQALALSRQASQELDVKRREAIYNDVLTKQQMLISCVQRILMNRRLQQQYNQQQQQQMTYQQATLGHLMMPKPPNLIMNPSNYQQIDMRGMYQSVAGGMQPPPLQRAPPPMRSKNPGPSPGKSM</sequence>
<keyword evidence="18" id="KW-0832">Ubl conjugation</keyword>
<evidence type="ECO:0000256" key="16">
    <source>
        <dbReference type="ARBA" id="ARBA00022833"/>
    </source>
</evidence>
<feature type="compositionally biased region" description="Basic residues" evidence="31">
    <location>
        <begin position="1139"/>
        <end position="1151"/>
    </location>
</feature>
<keyword evidence="11" id="KW-0547">Nucleotide-binding</keyword>
<dbReference type="PANTHER" id="PTHR46357:SF1">
    <property type="entry name" value="TRANSCRIPTIONAL REGULATOR ATRX"/>
    <property type="match status" value="1"/>
</dbReference>
<dbReference type="Gene3D" id="3.40.50.10810">
    <property type="entry name" value="Tandem AAA-ATPase domain"/>
    <property type="match status" value="1"/>
</dbReference>
<dbReference type="GO" id="GO:0031297">
    <property type="term" value="P:replication fork processing"/>
    <property type="evidence" value="ECO:0007669"/>
    <property type="project" value="TreeGrafter"/>
</dbReference>
<dbReference type="CDD" id="cd18068">
    <property type="entry name" value="DEXHc_ATRX"/>
    <property type="match status" value="1"/>
</dbReference>
<dbReference type="PROSITE" id="PS51192">
    <property type="entry name" value="HELICASE_ATP_BIND_1"/>
    <property type="match status" value="1"/>
</dbReference>
<evidence type="ECO:0000256" key="21">
    <source>
        <dbReference type="ARBA" id="ARBA00023015"/>
    </source>
</evidence>
<feature type="compositionally biased region" description="Basic residues" evidence="31">
    <location>
        <begin position="1016"/>
        <end position="1026"/>
    </location>
</feature>
<evidence type="ECO:0000256" key="30">
    <source>
        <dbReference type="SAM" id="Coils"/>
    </source>
</evidence>
<feature type="compositionally biased region" description="Basic and acidic residues" evidence="31">
    <location>
        <begin position="848"/>
        <end position="857"/>
    </location>
</feature>
<keyword evidence="19" id="KW-0156">Chromatin regulator</keyword>
<dbReference type="InterPro" id="IPR038718">
    <property type="entry name" value="SNF2-like_sf"/>
</dbReference>
<dbReference type="InterPro" id="IPR001650">
    <property type="entry name" value="Helicase_C-like"/>
</dbReference>
<dbReference type="InterPro" id="IPR011011">
    <property type="entry name" value="Znf_FYVE_PHD"/>
</dbReference>
<feature type="compositionally biased region" description="Basic and acidic residues" evidence="31">
    <location>
        <begin position="864"/>
        <end position="879"/>
    </location>
</feature>
<keyword evidence="9" id="KW-0597">Phosphoprotein</keyword>
<feature type="region of interest" description="Disordered" evidence="31">
    <location>
        <begin position="939"/>
        <end position="1407"/>
    </location>
</feature>
<evidence type="ECO:0000256" key="23">
    <source>
        <dbReference type="ARBA" id="ARBA00023163"/>
    </source>
</evidence>
<protein>
    <recommendedName>
        <fullName evidence="5">Transcriptional regulator ATRX</fullName>
        <ecNumber evidence="4">3.6.4.12</ecNumber>
    </recommendedName>
    <alternativeName>
        <fullName evidence="26">ATP-dependent helicase ATRX</fullName>
    </alternativeName>
    <alternativeName>
        <fullName evidence="27">X-linked nuclear protein</fullName>
    </alternativeName>
</protein>
<feature type="compositionally biased region" description="Basic and acidic residues" evidence="31">
    <location>
        <begin position="954"/>
        <end position="979"/>
    </location>
</feature>
<feature type="region of interest" description="Disordered" evidence="31">
    <location>
        <begin position="509"/>
        <end position="530"/>
    </location>
</feature>
<dbReference type="CDD" id="cd11726">
    <property type="entry name" value="ADDz_ATRX"/>
    <property type="match status" value="1"/>
</dbReference>
<name>A0A5N3V5V8_MUNMU</name>
<dbReference type="FunFam" id="3.40.50.10810:FF:000011">
    <property type="entry name" value="Transcriptional regulator ATRX homolog"/>
    <property type="match status" value="1"/>
</dbReference>
<dbReference type="EMBL" id="VCEA01000003">
    <property type="protein sequence ID" value="KAB0344435.1"/>
    <property type="molecule type" value="Genomic_DNA"/>
</dbReference>
<dbReference type="FunFam" id="3.30.40.10:FF:000091">
    <property type="entry name" value="transcriptional regulator ATRX isoform X1"/>
    <property type="match status" value="1"/>
</dbReference>
<feature type="compositionally biased region" description="Basic and acidic residues" evidence="31">
    <location>
        <begin position="1370"/>
        <end position="1379"/>
    </location>
</feature>
<feature type="compositionally biased region" description="Basic residues" evidence="31">
    <location>
        <begin position="766"/>
        <end position="780"/>
    </location>
</feature>
<keyword evidence="25" id="KW-0539">Nucleus</keyword>
<keyword evidence="15" id="KW-0347">Helicase</keyword>
<evidence type="ECO:0000256" key="25">
    <source>
        <dbReference type="ARBA" id="ARBA00023242"/>
    </source>
</evidence>
<keyword evidence="30" id="KW-0175">Coiled coil</keyword>
<dbReference type="FunFam" id="1.20.120.850:FF:000001">
    <property type="entry name" value="transcriptional regulator ATRX isoform X1"/>
    <property type="match status" value="1"/>
</dbReference>
<dbReference type="SMART" id="SM00490">
    <property type="entry name" value="HELICc"/>
    <property type="match status" value="1"/>
</dbReference>
<keyword evidence="10" id="KW-0479">Metal-binding</keyword>
<evidence type="ECO:0000256" key="2">
    <source>
        <dbReference type="ARBA" id="ARBA00004574"/>
    </source>
</evidence>
<feature type="region of interest" description="Disordered" evidence="31">
    <location>
        <begin position="17"/>
        <end position="100"/>
    </location>
</feature>
<evidence type="ECO:0000256" key="31">
    <source>
        <dbReference type="SAM" id="MobiDB-lite"/>
    </source>
</evidence>
<keyword evidence="6" id="KW-0158">Chromosome</keyword>
<feature type="compositionally biased region" description="Polar residues" evidence="31">
    <location>
        <begin position="1205"/>
        <end position="1218"/>
    </location>
</feature>
<feature type="coiled-coil region" evidence="30">
    <location>
        <begin position="1418"/>
        <end position="1448"/>
    </location>
</feature>
<keyword evidence="14" id="KW-0378">Hydrolase</keyword>
<evidence type="ECO:0000256" key="26">
    <source>
        <dbReference type="ARBA" id="ARBA00031106"/>
    </source>
</evidence>
<dbReference type="InterPro" id="IPR027417">
    <property type="entry name" value="P-loop_NTPase"/>
</dbReference>
<feature type="compositionally biased region" description="Basic and acidic residues" evidence="31">
    <location>
        <begin position="813"/>
        <end position="835"/>
    </location>
</feature>
<feature type="region of interest" description="Disordered" evidence="31">
    <location>
        <begin position="570"/>
        <end position="922"/>
    </location>
</feature>
<comment type="catalytic activity">
    <reaction evidence="29">
        <text>ATP + H2O = ADP + phosphate + H(+)</text>
        <dbReference type="Rhea" id="RHEA:13065"/>
        <dbReference type="ChEBI" id="CHEBI:15377"/>
        <dbReference type="ChEBI" id="CHEBI:15378"/>
        <dbReference type="ChEBI" id="CHEBI:30616"/>
        <dbReference type="ChEBI" id="CHEBI:43474"/>
        <dbReference type="ChEBI" id="CHEBI:456216"/>
        <dbReference type="EC" id="3.6.4.12"/>
    </reaction>
</comment>
<evidence type="ECO:0000256" key="28">
    <source>
        <dbReference type="ARBA" id="ARBA00046653"/>
    </source>
</evidence>
<dbReference type="InterPro" id="IPR014001">
    <property type="entry name" value="Helicase_ATP-bd"/>
</dbReference>
<dbReference type="GO" id="GO:0005721">
    <property type="term" value="C:pericentric heterochromatin"/>
    <property type="evidence" value="ECO:0007669"/>
    <property type="project" value="TreeGrafter"/>
</dbReference>
<dbReference type="PROSITE" id="PS51194">
    <property type="entry name" value="HELICASE_CTER"/>
    <property type="match status" value="1"/>
</dbReference>